<name>A0A7W6MRY5_9HYPH</name>
<dbReference type="RefSeq" id="WP_183211026.1">
    <property type="nucleotide sequence ID" value="NZ_JAAAMM010000006.1"/>
</dbReference>
<dbReference type="AlphaFoldDB" id="A0A7W6MRY5"/>
<dbReference type="Proteomes" id="UP000588647">
    <property type="component" value="Unassembled WGS sequence"/>
</dbReference>
<protein>
    <submittedName>
        <fullName evidence="1">Antitoxin ParD1/3/4</fullName>
    </submittedName>
</protein>
<comment type="caution">
    <text evidence="1">The sequence shown here is derived from an EMBL/GenBank/DDBJ whole genome shotgun (WGS) entry which is preliminary data.</text>
</comment>
<sequence length="93" mass="10245">MARSRSPLLVDLGSQRASLDAHLESGDFSDASDVVRAGLRALDREAAARDAVMKAAIEEALGDSRPSLPARDVFERLRRKQDVRDERTDRDPA</sequence>
<proteinExistence type="predicted"/>
<gene>
    <name evidence="1" type="ORF">GGR03_004578</name>
</gene>
<evidence type="ECO:0000313" key="2">
    <source>
        <dbReference type="Proteomes" id="UP000588647"/>
    </source>
</evidence>
<reference evidence="1 2" key="1">
    <citation type="submission" date="2020-08" db="EMBL/GenBank/DDBJ databases">
        <title>Genomic Encyclopedia of Type Strains, Phase IV (KMG-IV): sequencing the most valuable type-strain genomes for metagenomic binning, comparative biology and taxonomic classification.</title>
        <authorList>
            <person name="Goeker M."/>
        </authorList>
    </citation>
    <scope>NUCLEOTIDE SEQUENCE [LARGE SCALE GENOMIC DNA]</scope>
    <source>
        <strain evidence="1 2">DSM 103570</strain>
    </source>
</reference>
<dbReference type="Gene3D" id="6.10.10.120">
    <property type="entry name" value="Antitoxin ParD1-like"/>
    <property type="match status" value="1"/>
</dbReference>
<organism evidence="1 2">
    <name type="scientific">Aurantimonas endophytica</name>
    <dbReference type="NCBI Taxonomy" id="1522175"/>
    <lineage>
        <taxon>Bacteria</taxon>
        <taxon>Pseudomonadati</taxon>
        <taxon>Pseudomonadota</taxon>
        <taxon>Alphaproteobacteria</taxon>
        <taxon>Hyphomicrobiales</taxon>
        <taxon>Aurantimonadaceae</taxon>
        <taxon>Aurantimonas</taxon>
    </lineage>
</organism>
<accession>A0A7W6MRY5</accession>
<dbReference type="EMBL" id="JACIEM010000006">
    <property type="protein sequence ID" value="MBB4005479.1"/>
    <property type="molecule type" value="Genomic_DNA"/>
</dbReference>
<keyword evidence="2" id="KW-1185">Reference proteome</keyword>
<dbReference type="InterPro" id="IPR038296">
    <property type="entry name" value="ParD_sf"/>
</dbReference>
<evidence type="ECO:0000313" key="1">
    <source>
        <dbReference type="EMBL" id="MBB4005479.1"/>
    </source>
</evidence>